<dbReference type="Proteomes" id="UP000579250">
    <property type="component" value="Unassembled WGS sequence"/>
</dbReference>
<organism evidence="1 2">
    <name type="scientific">Actinomadura latina</name>
    <dbReference type="NCBI Taxonomy" id="163603"/>
    <lineage>
        <taxon>Bacteria</taxon>
        <taxon>Bacillati</taxon>
        <taxon>Actinomycetota</taxon>
        <taxon>Actinomycetes</taxon>
        <taxon>Streptosporangiales</taxon>
        <taxon>Thermomonosporaceae</taxon>
        <taxon>Actinomadura</taxon>
    </lineage>
</organism>
<reference evidence="1 2" key="1">
    <citation type="submission" date="2020-04" db="EMBL/GenBank/DDBJ databases">
        <title>MicrobeNet Type strains.</title>
        <authorList>
            <person name="Nicholson A.C."/>
        </authorList>
    </citation>
    <scope>NUCLEOTIDE SEQUENCE [LARGE SCALE GENOMIC DNA]</scope>
    <source>
        <strain evidence="1 2">ATCC BAA-277</strain>
    </source>
</reference>
<gene>
    <name evidence="1" type="ORF">HGB48_34345</name>
</gene>
<dbReference type="AlphaFoldDB" id="A0A846ZDE0"/>
<proteinExistence type="predicted"/>
<keyword evidence="2" id="KW-1185">Reference proteome</keyword>
<evidence type="ECO:0000313" key="2">
    <source>
        <dbReference type="Proteomes" id="UP000579250"/>
    </source>
</evidence>
<dbReference type="EMBL" id="JAAXPI010000098">
    <property type="protein sequence ID" value="NKZ08784.1"/>
    <property type="molecule type" value="Genomic_DNA"/>
</dbReference>
<accession>A0A846ZDE0</accession>
<name>A0A846ZDE0_9ACTN</name>
<dbReference type="RefSeq" id="WP_157438458.1">
    <property type="nucleotide sequence ID" value="NZ_JAAXPI010000098.1"/>
</dbReference>
<evidence type="ECO:0000313" key="1">
    <source>
        <dbReference type="EMBL" id="NKZ08784.1"/>
    </source>
</evidence>
<sequence length="48" mass="5518">MRIFRSRPSAPPADHSGIEARYLRMDTGRAAMITLCRFETDRRPIAVK</sequence>
<comment type="caution">
    <text evidence="1">The sequence shown here is derived from an EMBL/GenBank/DDBJ whole genome shotgun (WGS) entry which is preliminary data.</text>
</comment>
<protein>
    <submittedName>
        <fullName evidence="1">Uncharacterized protein</fullName>
    </submittedName>
</protein>